<dbReference type="Proteomes" id="UP000678016">
    <property type="component" value="Chromosome"/>
</dbReference>
<keyword evidence="1" id="KW-1133">Transmembrane helix</keyword>
<organism evidence="2 3">
    <name type="scientific">Nocardiopsis akebiae</name>
    <dbReference type="NCBI Taxonomy" id="2831968"/>
    <lineage>
        <taxon>Bacteria</taxon>
        <taxon>Bacillati</taxon>
        <taxon>Actinomycetota</taxon>
        <taxon>Actinomycetes</taxon>
        <taxon>Streptosporangiales</taxon>
        <taxon>Nocardiopsidaceae</taxon>
        <taxon>Nocardiopsis</taxon>
    </lineage>
</organism>
<sequence length="49" mass="5466">MPHEDLFPEPEAVLGRAVPLRTRHRGWEILNTVVLFVSWIAGISALTAV</sequence>
<evidence type="ECO:0000313" key="2">
    <source>
        <dbReference type="EMBL" id="QUX30827.1"/>
    </source>
</evidence>
<accession>A0ABX8C8U6</accession>
<protein>
    <submittedName>
        <fullName evidence="2">Uncharacterized protein</fullName>
    </submittedName>
</protein>
<name>A0ABX8C8U6_9ACTN</name>
<feature type="transmembrane region" description="Helical" evidence="1">
    <location>
        <begin position="29"/>
        <end position="48"/>
    </location>
</feature>
<reference evidence="3" key="1">
    <citation type="submission" date="2021-05" db="EMBL/GenBank/DDBJ databases">
        <title>Direct Submission.</title>
        <authorList>
            <person name="Li K."/>
            <person name="Gao J."/>
        </authorList>
    </citation>
    <scope>NUCLEOTIDE SEQUENCE [LARGE SCALE GENOMIC DNA]</scope>
    <source>
        <strain evidence="3">HDS12</strain>
    </source>
</reference>
<evidence type="ECO:0000256" key="1">
    <source>
        <dbReference type="SAM" id="Phobius"/>
    </source>
</evidence>
<proteinExistence type="predicted"/>
<keyword evidence="1" id="KW-0812">Transmembrane</keyword>
<dbReference type="RefSeq" id="WP_212643554.1">
    <property type="nucleotide sequence ID" value="NZ_CP074132.1"/>
</dbReference>
<evidence type="ECO:0000313" key="3">
    <source>
        <dbReference type="Proteomes" id="UP000678016"/>
    </source>
</evidence>
<keyword evidence="3" id="KW-1185">Reference proteome</keyword>
<keyword evidence="1" id="KW-0472">Membrane</keyword>
<dbReference type="EMBL" id="CP074132">
    <property type="protein sequence ID" value="QUX30827.1"/>
    <property type="molecule type" value="Genomic_DNA"/>
</dbReference>
<gene>
    <name evidence="2" type="ORF">KGD83_10200</name>
</gene>